<feature type="domain" description="N-acetyltransferase" evidence="3">
    <location>
        <begin position="37"/>
        <end position="180"/>
    </location>
</feature>
<dbReference type="PANTHER" id="PTHR13947">
    <property type="entry name" value="GNAT FAMILY N-ACETYLTRANSFERASE"/>
    <property type="match status" value="1"/>
</dbReference>
<evidence type="ECO:0000313" key="5">
    <source>
        <dbReference type="Proteomes" id="UP001498398"/>
    </source>
</evidence>
<feature type="transmembrane region" description="Helical" evidence="2">
    <location>
        <begin position="7"/>
        <end position="28"/>
    </location>
</feature>
<dbReference type="EMBL" id="JBANRG010000004">
    <property type="protein sequence ID" value="KAK7467274.1"/>
    <property type="molecule type" value="Genomic_DNA"/>
</dbReference>
<protein>
    <recommendedName>
        <fullName evidence="3">N-acetyltransferase domain-containing protein</fullName>
    </recommendedName>
</protein>
<evidence type="ECO:0000313" key="4">
    <source>
        <dbReference type="EMBL" id="KAK7467274.1"/>
    </source>
</evidence>
<keyword evidence="2" id="KW-0812">Transmembrane</keyword>
<organism evidence="4 5">
    <name type="scientific">Marasmiellus scandens</name>
    <dbReference type="NCBI Taxonomy" id="2682957"/>
    <lineage>
        <taxon>Eukaryota</taxon>
        <taxon>Fungi</taxon>
        <taxon>Dikarya</taxon>
        <taxon>Basidiomycota</taxon>
        <taxon>Agaricomycotina</taxon>
        <taxon>Agaricomycetes</taxon>
        <taxon>Agaricomycetidae</taxon>
        <taxon>Agaricales</taxon>
        <taxon>Marasmiineae</taxon>
        <taxon>Omphalotaceae</taxon>
        <taxon>Marasmiellus</taxon>
    </lineage>
</organism>
<gene>
    <name evidence="4" type="ORF">VKT23_004331</name>
</gene>
<evidence type="ECO:0000256" key="1">
    <source>
        <dbReference type="ARBA" id="ARBA00022679"/>
    </source>
</evidence>
<accession>A0ABR1JUQ0</accession>
<name>A0ABR1JUQ0_9AGAR</name>
<keyword evidence="2" id="KW-1133">Transmembrane helix</keyword>
<reference evidence="4 5" key="1">
    <citation type="submission" date="2024-01" db="EMBL/GenBank/DDBJ databases">
        <title>A draft genome for the cacao thread blight pathogen Marasmiellus scandens.</title>
        <authorList>
            <person name="Baruah I.K."/>
            <person name="Leung J."/>
            <person name="Bukari Y."/>
            <person name="Amoako-Attah I."/>
            <person name="Meinhardt L.W."/>
            <person name="Bailey B.A."/>
            <person name="Cohen S.P."/>
        </authorList>
    </citation>
    <scope>NUCLEOTIDE SEQUENCE [LARGE SCALE GENOMIC DNA]</scope>
    <source>
        <strain evidence="4 5">GH-19</strain>
    </source>
</reference>
<evidence type="ECO:0000256" key="2">
    <source>
        <dbReference type="SAM" id="Phobius"/>
    </source>
</evidence>
<dbReference type="Proteomes" id="UP001498398">
    <property type="component" value="Unassembled WGS sequence"/>
</dbReference>
<dbReference type="Pfam" id="PF00583">
    <property type="entry name" value="Acetyltransf_1"/>
    <property type="match status" value="1"/>
</dbReference>
<dbReference type="InterPro" id="IPR050769">
    <property type="entry name" value="NAT_camello-type"/>
</dbReference>
<dbReference type="InterPro" id="IPR000182">
    <property type="entry name" value="GNAT_dom"/>
</dbReference>
<comment type="caution">
    <text evidence="4">The sequence shown here is derived from an EMBL/GenBank/DDBJ whole genome shotgun (WGS) entry which is preliminary data.</text>
</comment>
<keyword evidence="2" id="KW-0472">Membrane</keyword>
<dbReference type="Gene3D" id="3.40.630.30">
    <property type="match status" value="1"/>
</dbReference>
<dbReference type="PANTHER" id="PTHR13947:SF37">
    <property type="entry name" value="LD18367P"/>
    <property type="match status" value="1"/>
</dbReference>
<dbReference type="CDD" id="cd04301">
    <property type="entry name" value="NAT_SF"/>
    <property type="match status" value="1"/>
</dbReference>
<dbReference type="SUPFAM" id="SSF55729">
    <property type="entry name" value="Acyl-CoA N-acyltransferases (Nat)"/>
    <property type="match status" value="1"/>
</dbReference>
<dbReference type="InterPro" id="IPR016181">
    <property type="entry name" value="Acyl_CoA_acyltransferase"/>
</dbReference>
<keyword evidence="1" id="KW-0808">Transferase</keyword>
<dbReference type="PROSITE" id="PS51186">
    <property type="entry name" value="GNAT"/>
    <property type="match status" value="1"/>
</dbReference>
<keyword evidence="5" id="KW-1185">Reference proteome</keyword>
<proteinExistence type="predicted"/>
<evidence type="ECO:0000259" key="3">
    <source>
        <dbReference type="PROSITE" id="PS51186"/>
    </source>
</evidence>
<sequence>MSGRTSIVMLSCALLDIVFMGMFTYASIEVFVDAVSDTLRSDLEDPVAYYQMVPMEDGADASKYILSGVKALWVAELKTSANDTQIVGMIALDLVPNSSTKTGEIRRMFVSPLFRRVGVASSLMRVCESRAKAYGLSRIVLNTSEYQTGAMRLYEGAGYRIYNRRELRSRSGLGVVKMIDYCKNLGK</sequence>